<reference evidence="1" key="1">
    <citation type="submission" date="2022-11" db="EMBL/GenBank/DDBJ databases">
        <title>Centuries of genome instability and evolution in soft-shell clam transmissible cancer (bioRxiv).</title>
        <authorList>
            <person name="Hart S.F.M."/>
            <person name="Yonemitsu M.A."/>
            <person name="Giersch R.M."/>
            <person name="Beal B.F."/>
            <person name="Arriagada G."/>
            <person name="Davis B.W."/>
            <person name="Ostrander E.A."/>
            <person name="Goff S.P."/>
            <person name="Metzger M.J."/>
        </authorList>
    </citation>
    <scope>NUCLEOTIDE SEQUENCE</scope>
    <source>
        <strain evidence="1">MELC-2E11</strain>
        <tissue evidence="1">Siphon/mantle</tissue>
    </source>
</reference>
<proteinExistence type="predicted"/>
<dbReference type="Proteomes" id="UP001164746">
    <property type="component" value="Chromosome 15"/>
</dbReference>
<organism evidence="1 2">
    <name type="scientific">Mya arenaria</name>
    <name type="common">Soft-shell clam</name>
    <dbReference type="NCBI Taxonomy" id="6604"/>
    <lineage>
        <taxon>Eukaryota</taxon>
        <taxon>Metazoa</taxon>
        <taxon>Spiralia</taxon>
        <taxon>Lophotrochozoa</taxon>
        <taxon>Mollusca</taxon>
        <taxon>Bivalvia</taxon>
        <taxon>Autobranchia</taxon>
        <taxon>Heteroconchia</taxon>
        <taxon>Euheterodonta</taxon>
        <taxon>Imparidentia</taxon>
        <taxon>Neoheterodontei</taxon>
        <taxon>Myida</taxon>
        <taxon>Myoidea</taxon>
        <taxon>Myidae</taxon>
        <taxon>Mya</taxon>
    </lineage>
</organism>
<gene>
    <name evidence="1" type="ORF">MAR_014362</name>
</gene>
<sequence length="67" mass="7479">MPRIYRVHAEVNMQQTSLFNKQSAQLYNVATLTKPGGNMFGDPQTGLCEFLRVRGHRGKHVSTVGCT</sequence>
<keyword evidence="2" id="KW-1185">Reference proteome</keyword>
<protein>
    <submittedName>
        <fullName evidence="1">Uncharacterized protein</fullName>
    </submittedName>
</protein>
<name>A0ABY7G670_MYAAR</name>
<accession>A0ABY7G670</accession>
<evidence type="ECO:0000313" key="2">
    <source>
        <dbReference type="Proteomes" id="UP001164746"/>
    </source>
</evidence>
<dbReference type="EMBL" id="CP111026">
    <property type="protein sequence ID" value="WAR28658.1"/>
    <property type="molecule type" value="Genomic_DNA"/>
</dbReference>
<evidence type="ECO:0000313" key="1">
    <source>
        <dbReference type="EMBL" id="WAR28658.1"/>
    </source>
</evidence>